<dbReference type="SUPFAM" id="SSF47336">
    <property type="entry name" value="ACP-like"/>
    <property type="match status" value="1"/>
</dbReference>
<dbReference type="InterPro" id="IPR036736">
    <property type="entry name" value="ACP-like_sf"/>
</dbReference>
<comment type="caution">
    <text evidence="2">The sequence shown here is derived from an EMBL/GenBank/DDBJ whole genome shotgun (WGS) entry which is preliminary data.</text>
</comment>
<reference evidence="2" key="1">
    <citation type="submission" date="2019-08" db="EMBL/GenBank/DDBJ databases">
        <authorList>
            <person name="Kucharzyk K."/>
            <person name="Murdoch R.W."/>
            <person name="Higgins S."/>
            <person name="Loffler F."/>
        </authorList>
    </citation>
    <scope>NUCLEOTIDE SEQUENCE</scope>
</reference>
<dbReference type="PROSITE" id="PS50075">
    <property type="entry name" value="CARRIER"/>
    <property type="match status" value="1"/>
</dbReference>
<organism evidence="2">
    <name type="scientific">bioreactor metagenome</name>
    <dbReference type="NCBI Taxonomy" id="1076179"/>
    <lineage>
        <taxon>unclassified sequences</taxon>
        <taxon>metagenomes</taxon>
        <taxon>ecological metagenomes</taxon>
    </lineage>
</organism>
<evidence type="ECO:0000313" key="2">
    <source>
        <dbReference type="EMBL" id="MPM72065.1"/>
    </source>
</evidence>
<dbReference type="Gene3D" id="1.10.1200.10">
    <property type="entry name" value="ACP-like"/>
    <property type="match status" value="1"/>
</dbReference>
<dbReference type="AlphaFoldDB" id="A0A645C3E5"/>
<dbReference type="EMBL" id="VSSQ01024510">
    <property type="protein sequence ID" value="MPM72065.1"/>
    <property type="molecule type" value="Genomic_DNA"/>
</dbReference>
<feature type="domain" description="Carrier" evidence="1">
    <location>
        <begin position="1"/>
        <end position="78"/>
    </location>
</feature>
<protein>
    <submittedName>
        <fullName evidence="2">Acyl carrier protein</fullName>
    </submittedName>
</protein>
<sequence>MTMEIEQRLKAIFCEVFNIEPEDVTVHTKQNDLESWNSLGQLRLIMEIESSFDISFSIEQLASMNTFQKILQEVTFKVSGTMDINIDKRSDN</sequence>
<dbReference type="Pfam" id="PF00550">
    <property type="entry name" value="PP-binding"/>
    <property type="match status" value="1"/>
</dbReference>
<evidence type="ECO:0000259" key="1">
    <source>
        <dbReference type="PROSITE" id="PS50075"/>
    </source>
</evidence>
<proteinExistence type="predicted"/>
<dbReference type="InterPro" id="IPR009081">
    <property type="entry name" value="PP-bd_ACP"/>
</dbReference>
<accession>A0A645C3E5</accession>
<name>A0A645C3E5_9ZZZZ</name>
<gene>
    <name evidence="2" type="primary">acpP_55</name>
    <name evidence="2" type="ORF">SDC9_119038</name>
</gene>